<sequence>TQTLTRNAADVKRAFALMVFNVLAYNRDDHSKNFSYLMDKNGEWRLAPAYDLTCSAGINGEHTTAIAGEGRRPEKAHMLSVGETVGLKPAIMQQIIERVQASKNKWDVWCEQAGISSSMAFPPEV</sequence>
<dbReference type="PANTHER" id="PTHR37419:SF8">
    <property type="entry name" value="TOXIN YJJJ"/>
    <property type="match status" value="1"/>
</dbReference>
<feature type="non-terminal residue" evidence="4">
    <location>
        <position position="1"/>
    </location>
</feature>
<dbReference type="EMBL" id="UOFF01000298">
    <property type="protein sequence ID" value="VAW56902.1"/>
    <property type="molecule type" value="Genomic_DNA"/>
</dbReference>
<dbReference type="GO" id="GO:0005829">
    <property type="term" value="C:cytosol"/>
    <property type="evidence" value="ECO:0007669"/>
    <property type="project" value="TreeGrafter"/>
</dbReference>
<accession>A0A3B0X045</accession>
<gene>
    <name evidence="4" type="ORF">MNBD_GAMMA07-1445</name>
</gene>
<dbReference type="Pfam" id="PF07804">
    <property type="entry name" value="HipA_C"/>
    <property type="match status" value="1"/>
</dbReference>
<evidence type="ECO:0000259" key="3">
    <source>
        <dbReference type="Pfam" id="PF07804"/>
    </source>
</evidence>
<dbReference type="GO" id="GO:0004674">
    <property type="term" value="F:protein serine/threonine kinase activity"/>
    <property type="evidence" value="ECO:0007669"/>
    <property type="project" value="TreeGrafter"/>
</dbReference>
<dbReference type="InterPro" id="IPR012893">
    <property type="entry name" value="HipA-like_C"/>
</dbReference>
<proteinExistence type="predicted"/>
<feature type="domain" description="HipA-like C-terminal" evidence="3">
    <location>
        <begin position="6"/>
        <end position="106"/>
    </location>
</feature>
<name>A0A3B0X045_9ZZZZ</name>
<evidence type="ECO:0000256" key="1">
    <source>
        <dbReference type="ARBA" id="ARBA00022679"/>
    </source>
</evidence>
<protein>
    <submittedName>
        <fullName evidence="4">HIPA PROTEIN</fullName>
    </submittedName>
</protein>
<keyword evidence="2" id="KW-0418">Kinase</keyword>
<dbReference type="PANTHER" id="PTHR37419">
    <property type="entry name" value="SERINE/THREONINE-PROTEIN KINASE TOXIN HIPA"/>
    <property type="match status" value="1"/>
</dbReference>
<evidence type="ECO:0000256" key="2">
    <source>
        <dbReference type="ARBA" id="ARBA00022777"/>
    </source>
</evidence>
<dbReference type="Gene3D" id="1.10.1070.20">
    <property type="match status" value="1"/>
</dbReference>
<evidence type="ECO:0000313" key="4">
    <source>
        <dbReference type="EMBL" id="VAW56902.1"/>
    </source>
</evidence>
<keyword evidence="1" id="KW-0808">Transferase</keyword>
<organism evidence="4">
    <name type="scientific">hydrothermal vent metagenome</name>
    <dbReference type="NCBI Taxonomy" id="652676"/>
    <lineage>
        <taxon>unclassified sequences</taxon>
        <taxon>metagenomes</taxon>
        <taxon>ecological metagenomes</taxon>
    </lineage>
</organism>
<reference evidence="4" key="1">
    <citation type="submission" date="2018-06" db="EMBL/GenBank/DDBJ databases">
        <authorList>
            <person name="Zhirakovskaya E."/>
        </authorList>
    </citation>
    <scope>NUCLEOTIDE SEQUENCE</scope>
</reference>
<dbReference type="InterPro" id="IPR052028">
    <property type="entry name" value="HipA_Ser/Thr_kinase"/>
</dbReference>
<dbReference type="AlphaFoldDB" id="A0A3B0X045"/>